<accession>A0A6G7CLM6</accession>
<protein>
    <submittedName>
        <fullName evidence="1">Uncharacterized protein</fullName>
    </submittedName>
</protein>
<gene>
    <name evidence="1" type="ORF">G5S32_13900</name>
</gene>
<dbReference type="Proteomes" id="UP000503003">
    <property type="component" value="Chromosome 1"/>
</dbReference>
<dbReference type="AlphaFoldDB" id="A0A6G7CLM6"/>
<organism evidence="1 2">
    <name type="scientific">Vibrio ziniensis</name>
    <dbReference type="NCBI Taxonomy" id="2711221"/>
    <lineage>
        <taxon>Bacteria</taxon>
        <taxon>Pseudomonadati</taxon>
        <taxon>Pseudomonadota</taxon>
        <taxon>Gammaproteobacteria</taxon>
        <taxon>Vibrionales</taxon>
        <taxon>Vibrionaceae</taxon>
        <taxon>Vibrio</taxon>
    </lineage>
</organism>
<name>A0A6G7CLM6_9VIBR</name>
<sequence>MNNTIIYVHHAKPIHILKREISILSRLGKVIDIDTARSDKYSGINDFFEFSGYQFGLDLILRENEYFEGNLFFLNSTIFDSHYSYLYVYLVKLIIRNYSKDKKQELYGLVQNKQDYKIVPTCFFCLSNFKFNYIDNIFVPEKLKINPINVNDLYVGNKNVYNERLDSWLFPKRFFGGWYKASKFKSLGLDTVKRKKLAIFLEHILVSNLVTRDNFKLIDVSNFNYFVQILVKIDIYKQMYFKIKYRLFTMLLHRPKVFK</sequence>
<dbReference type="KEGG" id="vzi:G5S32_13900"/>
<proteinExistence type="predicted"/>
<evidence type="ECO:0000313" key="1">
    <source>
        <dbReference type="EMBL" id="QIH42970.1"/>
    </source>
</evidence>
<evidence type="ECO:0000313" key="2">
    <source>
        <dbReference type="Proteomes" id="UP000503003"/>
    </source>
</evidence>
<reference evidence="1 2" key="1">
    <citation type="submission" date="2020-02" db="EMBL/GenBank/DDBJ databases">
        <title>A complete genome of a marine bacterium Vibrio sp. ZWAL4003 isolated from the mangrove sediment with the ability to degrade polysaccharides.</title>
        <authorList>
            <person name="Wu J."/>
            <person name="Qu W."/>
            <person name="Zeng R."/>
        </authorList>
    </citation>
    <scope>NUCLEOTIDE SEQUENCE [LARGE SCALE GENOMIC DNA]</scope>
    <source>
        <strain evidence="1 2">ZWAL4003</strain>
    </source>
</reference>
<dbReference type="EMBL" id="CP049331">
    <property type="protein sequence ID" value="QIH42970.1"/>
    <property type="molecule type" value="Genomic_DNA"/>
</dbReference>
<dbReference type="RefSeq" id="WP_165312515.1">
    <property type="nucleotide sequence ID" value="NZ_CP049331.1"/>
</dbReference>
<keyword evidence="2" id="KW-1185">Reference proteome</keyword>